<feature type="transmembrane region" description="Helical" evidence="1">
    <location>
        <begin position="6"/>
        <end position="22"/>
    </location>
</feature>
<feature type="transmembrane region" description="Helical" evidence="1">
    <location>
        <begin position="113"/>
        <end position="132"/>
    </location>
</feature>
<gene>
    <name evidence="2" type="ORF">BSTOLATCC_MIC59949</name>
</gene>
<dbReference type="AlphaFoldDB" id="A0AAU9K550"/>
<keyword evidence="1" id="KW-0812">Transmembrane</keyword>
<reference evidence="2" key="1">
    <citation type="submission" date="2021-09" db="EMBL/GenBank/DDBJ databases">
        <authorList>
            <consortium name="AG Swart"/>
            <person name="Singh M."/>
            <person name="Singh A."/>
            <person name="Seah K."/>
            <person name="Emmerich C."/>
        </authorList>
    </citation>
    <scope>NUCLEOTIDE SEQUENCE</scope>
    <source>
        <strain evidence="2">ATCC30299</strain>
    </source>
</reference>
<feature type="transmembrane region" description="Helical" evidence="1">
    <location>
        <begin position="90"/>
        <end position="107"/>
    </location>
</feature>
<proteinExistence type="predicted"/>
<accession>A0AAU9K550</accession>
<feature type="transmembrane region" description="Helical" evidence="1">
    <location>
        <begin position="144"/>
        <end position="165"/>
    </location>
</feature>
<dbReference type="EMBL" id="CAJZBQ010000057">
    <property type="protein sequence ID" value="CAG9334158.1"/>
    <property type="molecule type" value="Genomic_DNA"/>
</dbReference>
<evidence type="ECO:0000313" key="3">
    <source>
        <dbReference type="Proteomes" id="UP001162131"/>
    </source>
</evidence>
<name>A0AAU9K550_9CILI</name>
<dbReference type="Proteomes" id="UP001162131">
    <property type="component" value="Unassembled WGS sequence"/>
</dbReference>
<keyword evidence="3" id="KW-1185">Reference proteome</keyword>
<keyword evidence="1" id="KW-1133">Transmembrane helix</keyword>
<protein>
    <submittedName>
        <fullName evidence="2">Uncharacterized protein</fullName>
    </submittedName>
</protein>
<sequence length="201" mass="22986">MISQILLATSLFFGIFSIICKWRKYSTLRIKNPFEISELISILSILFWNILELISNYSTCLVGRQEFCLFSLLNLQGICLLALSIKKKWNNLLTLGLIIVQSLALFVEGTLEISLRRVEILGFLLGICVMLYKAKTEGKAKIFKYLQCVWFLLTSILFYCLLPTAYLEFTITHYDIVILLPIFLICDMKSGRISSDTASVI</sequence>
<evidence type="ECO:0000256" key="1">
    <source>
        <dbReference type="SAM" id="Phobius"/>
    </source>
</evidence>
<keyword evidence="1" id="KW-0472">Membrane</keyword>
<evidence type="ECO:0000313" key="2">
    <source>
        <dbReference type="EMBL" id="CAG9334158.1"/>
    </source>
</evidence>
<organism evidence="2 3">
    <name type="scientific">Blepharisma stoltei</name>
    <dbReference type="NCBI Taxonomy" id="1481888"/>
    <lineage>
        <taxon>Eukaryota</taxon>
        <taxon>Sar</taxon>
        <taxon>Alveolata</taxon>
        <taxon>Ciliophora</taxon>
        <taxon>Postciliodesmatophora</taxon>
        <taxon>Heterotrichea</taxon>
        <taxon>Heterotrichida</taxon>
        <taxon>Blepharismidae</taxon>
        <taxon>Blepharisma</taxon>
    </lineage>
</organism>
<comment type="caution">
    <text evidence="2">The sequence shown here is derived from an EMBL/GenBank/DDBJ whole genome shotgun (WGS) entry which is preliminary data.</text>
</comment>